<dbReference type="AlphaFoldDB" id="A0A9J6CXE0"/>
<feature type="compositionally biased region" description="Basic and acidic residues" evidence="1">
    <location>
        <begin position="12"/>
        <end position="23"/>
    </location>
</feature>
<reference evidence="2" key="1">
    <citation type="journal article" date="2020" name="Cell">
        <title>Large-Scale Comparative Analyses of Tick Genomes Elucidate Their Genetic Diversity and Vector Capacities.</title>
        <authorList>
            <consortium name="Tick Genome and Microbiome Consortium (TIGMIC)"/>
            <person name="Jia N."/>
            <person name="Wang J."/>
            <person name="Shi W."/>
            <person name="Du L."/>
            <person name="Sun Y."/>
            <person name="Zhan W."/>
            <person name="Jiang J.F."/>
            <person name="Wang Q."/>
            <person name="Zhang B."/>
            <person name="Ji P."/>
            <person name="Bell-Sakyi L."/>
            <person name="Cui X.M."/>
            <person name="Yuan T.T."/>
            <person name="Jiang B.G."/>
            <person name="Yang W.F."/>
            <person name="Lam T.T."/>
            <person name="Chang Q.C."/>
            <person name="Ding S.J."/>
            <person name="Wang X.J."/>
            <person name="Zhu J.G."/>
            <person name="Ruan X.D."/>
            <person name="Zhao L."/>
            <person name="Wei J.T."/>
            <person name="Ye R.Z."/>
            <person name="Que T.C."/>
            <person name="Du C.H."/>
            <person name="Zhou Y.H."/>
            <person name="Cheng J.X."/>
            <person name="Dai P.F."/>
            <person name="Guo W.B."/>
            <person name="Han X.H."/>
            <person name="Huang E.J."/>
            <person name="Li L.F."/>
            <person name="Wei W."/>
            <person name="Gao Y.C."/>
            <person name="Liu J.Z."/>
            <person name="Shao H.Z."/>
            <person name="Wang X."/>
            <person name="Wang C.C."/>
            <person name="Yang T.C."/>
            <person name="Huo Q.B."/>
            <person name="Li W."/>
            <person name="Chen H.Y."/>
            <person name="Chen S.E."/>
            <person name="Zhou L.G."/>
            <person name="Ni X.B."/>
            <person name="Tian J.H."/>
            <person name="Sheng Y."/>
            <person name="Liu T."/>
            <person name="Pan Y.S."/>
            <person name="Xia L.Y."/>
            <person name="Li J."/>
            <person name="Zhao F."/>
            <person name="Cao W.C."/>
        </authorList>
    </citation>
    <scope>NUCLEOTIDE SEQUENCE</scope>
    <source>
        <strain evidence="2">Rmic-2018</strain>
    </source>
</reference>
<evidence type="ECO:0000313" key="2">
    <source>
        <dbReference type="EMBL" id="KAH7950699.1"/>
    </source>
</evidence>
<name>A0A9J6CXE0_RHIMP</name>
<feature type="region of interest" description="Disordered" evidence="1">
    <location>
        <begin position="12"/>
        <end position="72"/>
    </location>
</feature>
<reference evidence="2" key="2">
    <citation type="submission" date="2021-09" db="EMBL/GenBank/DDBJ databases">
        <authorList>
            <person name="Jia N."/>
            <person name="Wang J."/>
            <person name="Shi W."/>
            <person name="Du L."/>
            <person name="Sun Y."/>
            <person name="Zhan W."/>
            <person name="Jiang J."/>
            <person name="Wang Q."/>
            <person name="Zhang B."/>
            <person name="Ji P."/>
            <person name="Sakyi L.B."/>
            <person name="Cui X."/>
            <person name="Yuan T."/>
            <person name="Jiang B."/>
            <person name="Yang W."/>
            <person name="Lam T.T.-Y."/>
            <person name="Chang Q."/>
            <person name="Ding S."/>
            <person name="Wang X."/>
            <person name="Zhu J."/>
            <person name="Ruan X."/>
            <person name="Zhao L."/>
            <person name="Wei J."/>
            <person name="Que T."/>
            <person name="Du C."/>
            <person name="Cheng J."/>
            <person name="Dai P."/>
            <person name="Han X."/>
            <person name="Huang E."/>
            <person name="Gao Y."/>
            <person name="Liu J."/>
            <person name="Shao H."/>
            <person name="Ye R."/>
            <person name="Li L."/>
            <person name="Wei W."/>
            <person name="Wang X."/>
            <person name="Wang C."/>
            <person name="Huo Q."/>
            <person name="Li W."/>
            <person name="Guo W."/>
            <person name="Chen H."/>
            <person name="Chen S."/>
            <person name="Zhou L."/>
            <person name="Zhou L."/>
            <person name="Ni X."/>
            <person name="Tian J."/>
            <person name="Zhou Y."/>
            <person name="Sheng Y."/>
            <person name="Liu T."/>
            <person name="Pan Y."/>
            <person name="Xia L."/>
            <person name="Li J."/>
            <person name="Zhao F."/>
            <person name="Cao W."/>
        </authorList>
    </citation>
    <scope>NUCLEOTIDE SEQUENCE</scope>
    <source>
        <strain evidence="2">Rmic-2018</strain>
        <tissue evidence="2">Larvae</tissue>
    </source>
</reference>
<accession>A0A9J6CXE0</accession>
<proteinExistence type="predicted"/>
<organism evidence="2 3">
    <name type="scientific">Rhipicephalus microplus</name>
    <name type="common">Cattle tick</name>
    <name type="synonym">Boophilus microplus</name>
    <dbReference type="NCBI Taxonomy" id="6941"/>
    <lineage>
        <taxon>Eukaryota</taxon>
        <taxon>Metazoa</taxon>
        <taxon>Ecdysozoa</taxon>
        <taxon>Arthropoda</taxon>
        <taxon>Chelicerata</taxon>
        <taxon>Arachnida</taxon>
        <taxon>Acari</taxon>
        <taxon>Parasitiformes</taxon>
        <taxon>Ixodida</taxon>
        <taxon>Ixodoidea</taxon>
        <taxon>Ixodidae</taxon>
        <taxon>Rhipicephalinae</taxon>
        <taxon>Rhipicephalus</taxon>
        <taxon>Boophilus</taxon>
    </lineage>
</organism>
<sequence length="167" mass="18632">MRNEINILKKMVRDHSTHREAARAVRHRKHRSRHRRKQSSSVHSLSNSTPKTMPSPPPSLLLSARKEDTDTQVPIPSTQVQCNQSLALPTSETQWSSLPSRATVVPLSHSAPTPNEENKKIDNTDVKAMLENLMGSMRKILSSLNTPTAKAAVQLLEVLEPLLLVLQ</sequence>
<evidence type="ECO:0000256" key="1">
    <source>
        <dbReference type="SAM" id="MobiDB-lite"/>
    </source>
</evidence>
<evidence type="ECO:0000313" key="3">
    <source>
        <dbReference type="Proteomes" id="UP000821866"/>
    </source>
</evidence>
<protein>
    <submittedName>
        <fullName evidence="2">Uncharacterized protein</fullName>
    </submittedName>
</protein>
<keyword evidence="3" id="KW-1185">Reference proteome</keyword>
<gene>
    <name evidence="2" type="ORF">HPB51_028268</name>
</gene>
<feature type="compositionally biased region" description="Basic residues" evidence="1">
    <location>
        <begin position="24"/>
        <end position="38"/>
    </location>
</feature>
<comment type="caution">
    <text evidence="2">The sequence shown here is derived from an EMBL/GenBank/DDBJ whole genome shotgun (WGS) entry which is preliminary data.</text>
</comment>
<dbReference type="Proteomes" id="UP000821866">
    <property type="component" value="Unassembled WGS sequence"/>
</dbReference>
<dbReference type="EMBL" id="JABSTU010004947">
    <property type="protein sequence ID" value="KAH7950699.1"/>
    <property type="molecule type" value="Genomic_DNA"/>
</dbReference>